<evidence type="ECO:0000256" key="1">
    <source>
        <dbReference type="ARBA" id="ARBA00022679"/>
    </source>
</evidence>
<gene>
    <name evidence="4" type="ORF">ACFOOR_13100</name>
</gene>
<keyword evidence="1 4" id="KW-0808">Transferase</keyword>
<dbReference type="GO" id="GO:0016757">
    <property type="term" value="F:glycosyltransferase activity"/>
    <property type="evidence" value="ECO:0007669"/>
    <property type="project" value="UniProtKB-KW"/>
</dbReference>
<keyword evidence="5" id="KW-1185">Reference proteome</keyword>
<dbReference type="Pfam" id="PF00534">
    <property type="entry name" value="Glycos_transf_1"/>
    <property type="match status" value="1"/>
</dbReference>
<dbReference type="InterPro" id="IPR028098">
    <property type="entry name" value="Glyco_trans_4-like_N"/>
</dbReference>
<evidence type="ECO:0000259" key="3">
    <source>
        <dbReference type="Pfam" id="PF13439"/>
    </source>
</evidence>
<protein>
    <submittedName>
        <fullName evidence="4">Glycosyltransferase family 4 protein</fullName>
        <ecNumber evidence="4">2.4.-.-</ecNumber>
    </submittedName>
</protein>
<dbReference type="InterPro" id="IPR001296">
    <property type="entry name" value="Glyco_trans_1"/>
</dbReference>
<evidence type="ECO:0000313" key="5">
    <source>
        <dbReference type="Proteomes" id="UP001595379"/>
    </source>
</evidence>
<dbReference type="Pfam" id="PF13439">
    <property type="entry name" value="Glyco_transf_4"/>
    <property type="match status" value="1"/>
</dbReference>
<proteinExistence type="predicted"/>
<dbReference type="EMBL" id="JBHRSV010000028">
    <property type="protein sequence ID" value="MFC2927047.1"/>
    <property type="molecule type" value="Genomic_DNA"/>
</dbReference>
<dbReference type="RefSeq" id="WP_343163038.1">
    <property type="nucleotide sequence ID" value="NZ_JBHRSV010000028.1"/>
</dbReference>
<dbReference type="Proteomes" id="UP001595379">
    <property type="component" value="Unassembled WGS sequence"/>
</dbReference>
<evidence type="ECO:0000259" key="2">
    <source>
        <dbReference type="Pfam" id="PF00534"/>
    </source>
</evidence>
<dbReference type="SUPFAM" id="SSF53756">
    <property type="entry name" value="UDP-Glycosyltransferase/glycogen phosphorylase"/>
    <property type="match status" value="1"/>
</dbReference>
<organism evidence="4 5">
    <name type="scientific">Hyphobacterium vulgare</name>
    <dbReference type="NCBI Taxonomy" id="1736751"/>
    <lineage>
        <taxon>Bacteria</taxon>
        <taxon>Pseudomonadati</taxon>
        <taxon>Pseudomonadota</taxon>
        <taxon>Alphaproteobacteria</taxon>
        <taxon>Maricaulales</taxon>
        <taxon>Maricaulaceae</taxon>
        <taxon>Hyphobacterium</taxon>
    </lineage>
</organism>
<keyword evidence="4" id="KW-0328">Glycosyltransferase</keyword>
<dbReference type="EC" id="2.4.-.-" evidence="4"/>
<dbReference type="CDD" id="cd03801">
    <property type="entry name" value="GT4_PimA-like"/>
    <property type="match status" value="1"/>
</dbReference>
<name>A0ABV7A062_9PROT</name>
<feature type="domain" description="Glycosyltransferase subfamily 4-like N-terminal" evidence="3">
    <location>
        <begin position="34"/>
        <end position="234"/>
    </location>
</feature>
<dbReference type="Gene3D" id="3.40.50.2000">
    <property type="entry name" value="Glycogen Phosphorylase B"/>
    <property type="match status" value="2"/>
</dbReference>
<evidence type="ECO:0000313" key="4">
    <source>
        <dbReference type="EMBL" id="MFC2927047.1"/>
    </source>
</evidence>
<sequence>MKDIAGDALELAPDPAVQRPLRVLVSGYRSHPHVGGQGVYLSALARALHRAGHSVTVVSGPPYPELEDGIARVELPALDLFSAKNALLAFKPSFLGNWPDFAEWACHNTAAFGEPYAFACRLEAWLRGREDQFDVIHDNQTLATPFLRIAQRVPVVATIHHPIAIDREFAVQSAPKRIDRWLTKRWYDFVEMQGRTARRLPALLAVSQAARDSHVAHYGVDPMRTDVAFNGIDHTVFHPDPAIERVPGLIAATASADVPIKGLDVLATAFAALARDNSGLKLELIGQLRDGRAKQILTEAGLMSRVSCRHGVAREEIAALYRRANLVVCPARFEGFGFPAAEAMACGAPVVASDGGALPEVVGEAGAIVPAGDAGALTAAIAAVLDNPVRARRMSELGAARARREFDWDRHAAAAEALYQRVLAPC</sequence>
<comment type="caution">
    <text evidence="4">The sequence shown here is derived from an EMBL/GenBank/DDBJ whole genome shotgun (WGS) entry which is preliminary data.</text>
</comment>
<accession>A0ABV7A062</accession>
<reference evidence="5" key="1">
    <citation type="journal article" date="2019" name="Int. J. Syst. Evol. Microbiol.">
        <title>The Global Catalogue of Microorganisms (GCM) 10K type strain sequencing project: providing services to taxonomists for standard genome sequencing and annotation.</title>
        <authorList>
            <consortium name="The Broad Institute Genomics Platform"/>
            <consortium name="The Broad Institute Genome Sequencing Center for Infectious Disease"/>
            <person name="Wu L."/>
            <person name="Ma J."/>
        </authorList>
    </citation>
    <scope>NUCLEOTIDE SEQUENCE [LARGE SCALE GENOMIC DNA]</scope>
    <source>
        <strain evidence="5">KCTC 52487</strain>
    </source>
</reference>
<dbReference type="PANTHER" id="PTHR46401:SF2">
    <property type="entry name" value="GLYCOSYLTRANSFERASE WBBK-RELATED"/>
    <property type="match status" value="1"/>
</dbReference>
<dbReference type="PANTHER" id="PTHR46401">
    <property type="entry name" value="GLYCOSYLTRANSFERASE WBBK-RELATED"/>
    <property type="match status" value="1"/>
</dbReference>
<feature type="domain" description="Glycosyl transferase family 1" evidence="2">
    <location>
        <begin position="256"/>
        <end position="397"/>
    </location>
</feature>